<keyword evidence="2" id="KW-1185">Reference proteome</keyword>
<dbReference type="EMBL" id="JAXCGZ010023026">
    <property type="protein sequence ID" value="KAK7018700.1"/>
    <property type="molecule type" value="Genomic_DNA"/>
</dbReference>
<accession>A0AAN8W9Z9</accession>
<evidence type="ECO:0000313" key="2">
    <source>
        <dbReference type="Proteomes" id="UP001381693"/>
    </source>
</evidence>
<evidence type="ECO:0000313" key="1">
    <source>
        <dbReference type="EMBL" id="KAK7018700.1"/>
    </source>
</evidence>
<gene>
    <name evidence="1" type="ORF">SK128_025233</name>
</gene>
<sequence length="72" mass="8026">MISQSWKKCRPDALDQTTVIGQTFAIYHFKLACTKMVLAPMLASSLITSTPPTIFSFAAQSFHAYHSKELDC</sequence>
<dbReference type="Proteomes" id="UP001381693">
    <property type="component" value="Unassembled WGS sequence"/>
</dbReference>
<organism evidence="1 2">
    <name type="scientific">Halocaridina rubra</name>
    <name type="common">Hawaiian red shrimp</name>
    <dbReference type="NCBI Taxonomy" id="373956"/>
    <lineage>
        <taxon>Eukaryota</taxon>
        <taxon>Metazoa</taxon>
        <taxon>Ecdysozoa</taxon>
        <taxon>Arthropoda</taxon>
        <taxon>Crustacea</taxon>
        <taxon>Multicrustacea</taxon>
        <taxon>Malacostraca</taxon>
        <taxon>Eumalacostraca</taxon>
        <taxon>Eucarida</taxon>
        <taxon>Decapoda</taxon>
        <taxon>Pleocyemata</taxon>
        <taxon>Caridea</taxon>
        <taxon>Atyoidea</taxon>
        <taxon>Atyidae</taxon>
        <taxon>Halocaridina</taxon>
    </lineage>
</organism>
<reference evidence="1 2" key="1">
    <citation type="submission" date="2023-11" db="EMBL/GenBank/DDBJ databases">
        <title>Halocaridina rubra genome assembly.</title>
        <authorList>
            <person name="Smith C."/>
        </authorList>
    </citation>
    <scope>NUCLEOTIDE SEQUENCE [LARGE SCALE GENOMIC DNA]</scope>
    <source>
        <strain evidence="1">EP-1</strain>
        <tissue evidence="1">Whole</tissue>
    </source>
</reference>
<protein>
    <submittedName>
        <fullName evidence="1">Uncharacterized protein</fullName>
    </submittedName>
</protein>
<name>A0AAN8W9Z9_HALRR</name>
<proteinExistence type="predicted"/>
<comment type="caution">
    <text evidence="1">The sequence shown here is derived from an EMBL/GenBank/DDBJ whole genome shotgun (WGS) entry which is preliminary data.</text>
</comment>
<dbReference type="AlphaFoldDB" id="A0AAN8W9Z9"/>